<feature type="transmembrane region" description="Helical" evidence="1">
    <location>
        <begin position="275"/>
        <end position="295"/>
    </location>
</feature>
<dbReference type="eggNOG" id="COG3213">
    <property type="taxonomic scope" value="Bacteria"/>
</dbReference>
<dbReference type="Proteomes" id="UP000019849">
    <property type="component" value="Unassembled WGS sequence"/>
</dbReference>
<feature type="transmembrane region" description="Helical" evidence="1">
    <location>
        <begin position="94"/>
        <end position="112"/>
    </location>
</feature>
<feature type="transmembrane region" description="Helical" evidence="1">
    <location>
        <begin position="178"/>
        <end position="196"/>
    </location>
</feature>
<dbReference type="AlphaFoldDB" id="A0A011V1K7"/>
<evidence type="ECO:0000313" key="4">
    <source>
        <dbReference type="Proteomes" id="UP000019849"/>
    </source>
</evidence>
<feature type="transmembrane region" description="Helical" evidence="1">
    <location>
        <begin position="341"/>
        <end position="358"/>
    </location>
</feature>
<dbReference type="OrthoDB" id="9770040at2"/>
<gene>
    <name evidence="2" type="ORF">BG36_15365</name>
    <name evidence="3" type="ORF">DES43_12632</name>
</gene>
<dbReference type="PATRIC" id="fig|69279.3.peg.4136"/>
<dbReference type="EMBL" id="SNZF01000026">
    <property type="protein sequence ID" value="TDR32655.1"/>
    <property type="molecule type" value="Genomic_DNA"/>
</dbReference>
<dbReference type="Pfam" id="PF05940">
    <property type="entry name" value="NnrS"/>
    <property type="match status" value="1"/>
</dbReference>
<feature type="transmembrane region" description="Helical" evidence="1">
    <location>
        <begin position="21"/>
        <end position="44"/>
    </location>
</feature>
<keyword evidence="1" id="KW-0812">Transmembrane</keyword>
<reference evidence="2 4" key="1">
    <citation type="submission" date="2014-02" db="EMBL/GenBank/DDBJ databases">
        <title>Aquamicrobium defluvii Genome sequencing.</title>
        <authorList>
            <person name="Wang X."/>
        </authorList>
    </citation>
    <scope>NUCLEOTIDE SEQUENCE [LARGE SCALE GENOMIC DNA]</scope>
    <source>
        <strain evidence="2 4">W13Z1</strain>
    </source>
</reference>
<feature type="transmembrane region" description="Helical" evidence="1">
    <location>
        <begin position="370"/>
        <end position="390"/>
    </location>
</feature>
<proteinExistence type="predicted"/>
<dbReference type="RefSeq" id="WP_035031417.1">
    <property type="nucleotide sequence ID" value="NZ_KK073904.1"/>
</dbReference>
<dbReference type="STRING" id="69279.BG36_15365"/>
<feature type="transmembrane region" description="Helical" evidence="1">
    <location>
        <begin position="307"/>
        <end position="329"/>
    </location>
</feature>
<evidence type="ECO:0000256" key="1">
    <source>
        <dbReference type="SAM" id="Phobius"/>
    </source>
</evidence>
<comment type="caution">
    <text evidence="2">The sequence shown here is derived from an EMBL/GenBank/DDBJ whole genome shotgun (WGS) entry which is preliminary data.</text>
</comment>
<evidence type="ECO:0000313" key="2">
    <source>
        <dbReference type="EMBL" id="EXL02325.1"/>
    </source>
</evidence>
<keyword evidence="5" id="KW-1185">Reference proteome</keyword>
<name>A0A011V1K7_9HYPH</name>
<protein>
    <submittedName>
        <fullName evidence="2">Short-chain dehydrogenase</fullName>
    </submittedName>
    <submittedName>
        <fullName evidence="3">Uncharacterized protein involved in response to NO</fullName>
    </submittedName>
</protein>
<reference evidence="3 5" key="2">
    <citation type="submission" date="2019-03" db="EMBL/GenBank/DDBJ databases">
        <title>Genomic Encyclopedia of Type Strains, Phase IV (KMG-IV): sequencing the most valuable type-strain genomes for metagenomic binning, comparative biology and taxonomic classification.</title>
        <authorList>
            <person name="Goeker M."/>
        </authorList>
    </citation>
    <scope>NUCLEOTIDE SEQUENCE [LARGE SCALE GENOMIC DNA]</scope>
    <source>
        <strain evidence="3 5">DSM 11603</strain>
    </source>
</reference>
<keyword evidence="1" id="KW-1133">Transmembrane helix</keyword>
<dbReference type="Proteomes" id="UP000294958">
    <property type="component" value="Unassembled WGS sequence"/>
</dbReference>
<evidence type="ECO:0000313" key="3">
    <source>
        <dbReference type="EMBL" id="TDR32655.1"/>
    </source>
</evidence>
<feature type="transmembrane region" description="Helical" evidence="1">
    <location>
        <begin position="64"/>
        <end position="82"/>
    </location>
</feature>
<sequence length="405" mass="42450">MHAPAERQPSPPIGEILGDEGFRLFFPLGAIYAALWPLQWVLVFGLDLPLTRSTPPALWHAHEMIFGAFGAALIGFITTAVPEWTDTPKMQGRRLFILAGLWGLGRLVGFFGADAVSVVGAMADAAWLAALAAYVTQVSLRRRTDRLLGFLFWISALLCTQLAVRYAFLTGDAEQAQLLLHCSGLVFLGLLGLALARITVPVTNLVLDPGEETSPFRPHPGRRHLAPGLVVVAIAGELAGLSPAASGFLMIAAGAAFMDRVGEAFIGREALRAEILVLAAASAFAGSGLILVGAARLGAPFGEAAGLHTAFMGGLGIGVLAVYSIAGLLHTGRKLVFPRGAKAAFACAVAATLLRVLPDLGLVAHLPGPPYAAASLLWAAAFLVWLASYWPLFRHPRDSGGDGCG</sequence>
<accession>A0A011V1K7</accession>
<organism evidence="2 4">
    <name type="scientific">Aquamicrobium defluvii</name>
    <dbReference type="NCBI Taxonomy" id="69279"/>
    <lineage>
        <taxon>Bacteria</taxon>
        <taxon>Pseudomonadati</taxon>
        <taxon>Pseudomonadota</taxon>
        <taxon>Alphaproteobacteria</taxon>
        <taxon>Hyphomicrobiales</taxon>
        <taxon>Phyllobacteriaceae</taxon>
        <taxon>Aquamicrobium</taxon>
    </lineage>
</organism>
<feature type="transmembrane region" description="Helical" evidence="1">
    <location>
        <begin position="147"/>
        <end position="166"/>
    </location>
</feature>
<dbReference type="HOGENOM" id="CLU_041785_1_0_5"/>
<evidence type="ECO:0000313" key="5">
    <source>
        <dbReference type="Proteomes" id="UP000294958"/>
    </source>
</evidence>
<keyword evidence="1" id="KW-0472">Membrane</keyword>
<dbReference type="InterPro" id="IPR010266">
    <property type="entry name" value="NnrS"/>
</dbReference>
<dbReference type="EMBL" id="JENY01000032">
    <property type="protein sequence ID" value="EXL02325.1"/>
    <property type="molecule type" value="Genomic_DNA"/>
</dbReference>